<evidence type="ECO:0000313" key="1">
    <source>
        <dbReference type="EMBL" id="GEO36017.1"/>
    </source>
</evidence>
<organism evidence="1 2">
    <name type="scientific">Skermanella aerolata</name>
    <dbReference type="NCBI Taxonomy" id="393310"/>
    <lineage>
        <taxon>Bacteria</taxon>
        <taxon>Pseudomonadati</taxon>
        <taxon>Pseudomonadota</taxon>
        <taxon>Alphaproteobacteria</taxon>
        <taxon>Rhodospirillales</taxon>
        <taxon>Azospirillaceae</taxon>
        <taxon>Skermanella</taxon>
    </lineage>
</organism>
<gene>
    <name evidence="1" type="ORF">SAE02_01650</name>
</gene>
<proteinExistence type="predicted"/>
<accession>A0A512DHR0</accession>
<dbReference type="OrthoDB" id="7304822at2"/>
<sequence length="153" mass="17597">MTAFPISRPAQSACEGFDDEQTHLFDSLAGILADEPTWKQRRSVFFQIVERLRKAFERNRQDPDSRGDLPFMAVLPLHIGAILEKLGEEEIISVEQAAFYLLSIHPEHQQVADQWIQSDKANLKAMTKFIDTNPFYASLHRSYEQYAADPDDR</sequence>
<keyword evidence="2" id="KW-1185">Reference proteome</keyword>
<name>A0A512DHR0_9PROT</name>
<dbReference type="AlphaFoldDB" id="A0A512DHR0"/>
<reference evidence="1 2" key="1">
    <citation type="submission" date="2019-07" db="EMBL/GenBank/DDBJ databases">
        <title>Whole genome shotgun sequence of Skermanella aerolata NBRC 106429.</title>
        <authorList>
            <person name="Hosoyama A."/>
            <person name="Uohara A."/>
            <person name="Ohji S."/>
            <person name="Ichikawa N."/>
        </authorList>
    </citation>
    <scope>NUCLEOTIDE SEQUENCE [LARGE SCALE GENOMIC DNA]</scope>
    <source>
        <strain evidence="1 2">NBRC 106429</strain>
    </source>
</reference>
<dbReference type="RefSeq" id="WP_052832627.1">
    <property type="nucleotide sequence ID" value="NZ_BJYZ01000001.1"/>
</dbReference>
<dbReference type="EMBL" id="BJYZ01000001">
    <property type="protein sequence ID" value="GEO36017.1"/>
    <property type="molecule type" value="Genomic_DNA"/>
</dbReference>
<dbReference type="Proteomes" id="UP000321523">
    <property type="component" value="Unassembled WGS sequence"/>
</dbReference>
<protein>
    <submittedName>
        <fullName evidence="1">Uncharacterized protein</fullName>
    </submittedName>
</protein>
<evidence type="ECO:0000313" key="2">
    <source>
        <dbReference type="Proteomes" id="UP000321523"/>
    </source>
</evidence>
<comment type="caution">
    <text evidence="1">The sequence shown here is derived from an EMBL/GenBank/DDBJ whole genome shotgun (WGS) entry which is preliminary data.</text>
</comment>